<reference evidence="1" key="1">
    <citation type="submission" date="2018-05" db="EMBL/GenBank/DDBJ databases">
        <title>Draft genome of Mucuna pruriens seed.</title>
        <authorList>
            <person name="Nnadi N.E."/>
            <person name="Vos R."/>
            <person name="Hasami M.H."/>
            <person name="Devisetty U.K."/>
            <person name="Aguiy J.C."/>
        </authorList>
    </citation>
    <scope>NUCLEOTIDE SEQUENCE [LARGE SCALE GENOMIC DNA]</scope>
    <source>
        <strain evidence="1">JCA_2017</strain>
    </source>
</reference>
<protein>
    <submittedName>
        <fullName evidence="1">Uncharacterized protein</fullName>
    </submittedName>
</protein>
<dbReference type="Proteomes" id="UP000257109">
    <property type="component" value="Unassembled WGS sequence"/>
</dbReference>
<sequence length="93" mass="10697">MNKIRNGQDNVTWIPANIRVALDQHWGSTDFQNKSSIAKENQAIDKGALAYCGRPISIVSHYEKMVVEKTKKLKTGKWVNDKTRELVVKYQQH</sequence>
<comment type="caution">
    <text evidence="1">The sequence shown here is derived from an EMBL/GenBank/DDBJ whole genome shotgun (WGS) entry which is preliminary data.</text>
</comment>
<name>A0A371GMU1_MUCPR</name>
<keyword evidence="2" id="KW-1185">Reference proteome</keyword>
<organism evidence="1 2">
    <name type="scientific">Mucuna pruriens</name>
    <name type="common">Velvet bean</name>
    <name type="synonym">Dolichos pruriens</name>
    <dbReference type="NCBI Taxonomy" id="157652"/>
    <lineage>
        <taxon>Eukaryota</taxon>
        <taxon>Viridiplantae</taxon>
        <taxon>Streptophyta</taxon>
        <taxon>Embryophyta</taxon>
        <taxon>Tracheophyta</taxon>
        <taxon>Spermatophyta</taxon>
        <taxon>Magnoliopsida</taxon>
        <taxon>eudicotyledons</taxon>
        <taxon>Gunneridae</taxon>
        <taxon>Pentapetalae</taxon>
        <taxon>rosids</taxon>
        <taxon>fabids</taxon>
        <taxon>Fabales</taxon>
        <taxon>Fabaceae</taxon>
        <taxon>Papilionoideae</taxon>
        <taxon>50 kb inversion clade</taxon>
        <taxon>NPAAA clade</taxon>
        <taxon>indigoferoid/millettioid clade</taxon>
        <taxon>Phaseoleae</taxon>
        <taxon>Mucuna</taxon>
    </lineage>
</organism>
<dbReference type="OrthoDB" id="1436130at2759"/>
<accession>A0A371GMU1</accession>
<dbReference type="AlphaFoldDB" id="A0A371GMU1"/>
<evidence type="ECO:0000313" key="2">
    <source>
        <dbReference type="Proteomes" id="UP000257109"/>
    </source>
</evidence>
<evidence type="ECO:0000313" key="1">
    <source>
        <dbReference type="EMBL" id="RDX91885.1"/>
    </source>
</evidence>
<proteinExistence type="predicted"/>
<dbReference type="EMBL" id="QJKJ01005010">
    <property type="protein sequence ID" value="RDX91885.1"/>
    <property type="molecule type" value="Genomic_DNA"/>
</dbReference>
<feature type="non-terminal residue" evidence="1">
    <location>
        <position position="1"/>
    </location>
</feature>
<gene>
    <name evidence="1" type="ORF">CR513_26060</name>
</gene>